<reference evidence="2 3" key="1">
    <citation type="journal article" date="2015" name="BMC Genomics">
        <title>Insights from the genome of Ophiocordyceps polyrhachis-furcata to pathogenicity and host specificity in insect fungi.</title>
        <authorList>
            <person name="Wichadakul D."/>
            <person name="Kobmoo N."/>
            <person name="Ingsriswang S."/>
            <person name="Tangphatsornruang S."/>
            <person name="Chantasingh D."/>
            <person name="Luangsa-ard J.J."/>
            <person name="Eurwilaichitr L."/>
        </authorList>
    </citation>
    <scope>NUCLEOTIDE SEQUENCE [LARGE SCALE GENOMIC DNA]</scope>
    <source>
        <strain evidence="2 3">BCC 54312</strain>
    </source>
</reference>
<evidence type="ECO:0000313" key="3">
    <source>
        <dbReference type="Proteomes" id="UP000253664"/>
    </source>
</evidence>
<proteinExistence type="predicted"/>
<feature type="non-terminal residue" evidence="2">
    <location>
        <position position="1"/>
    </location>
</feature>
<comment type="caution">
    <text evidence="2">The sequence shown here is derived from an EMBL/GenBank/DDBJ whole genome shotgun (WGS) entry which is preliminary data.</text>
</comment>
<evidence type="ECO:0000256" key="1">
    <source>
        <dbReference type="SAM" id="MobiDB-lite"/>
    </source>
</evidence>
<accession>A0A367LKY9</accession>
<sequence length="107" mass="11270">FSSDAAAPVRLVGETADGPAFYDASLNLPICHMLFYPQLSLPITEKRRNRSQLAGAAKGGSSFHSLTLPALNPTDGAEGEGGKGRRVRHVPMKISFSTGSVDQGRGT</sequence>
<dbReference type="EMBL" id="LKCN02000003">
    <property type="protein sequence ID" value="RCI15079.1"/>
    <property type="molecule type" value="Genomic_DNA"/>
</dbReference>
<dbReference type="Proteomes" id="UP000253664">
    <property type="component" value="Unassembled WGS sequence"/>
</dbReference>
<keyword evidence="3" id="KW-1185">Reference proteome</keyword>
<gene>
    <name evidence="2" type="ORF">L249_6652</name>
</gene>
<protein>
    <submittedName>
        <fullName evidence="2">Uncharacterized protein</fullName>
    </submittedName>
</protein>
<dbReference type="AlphaFoldDB" id="A0A367LKY9"/>
<feature type="non-terminal residue" evidence="2">
    <location>
        <position position="107"/>
    </location>
</feature>
<organism evidence="2 3">
    <name type="scientific">Ophiocordyceps polyrhachis-furcata BCC 54312</name>
    <dbReference type="NCBI Taxonomy" id="1330021"/>
    <lineage>
        <taxon>Eukaryota</taxon>
        <taxon>Fungi</taxon>
        <taxon>Dikarya</taxon>
        <taxon>Ascomycota</taxon>
        <taxon>Pezizomycotina</taxon>
        <taxon>Sordariomycetes</taxon>
        <taxon>Hypocreomycetidae</taxon>
        <taxon>Hypocreales</taxon>
        <taxon>Ophiocordycipitaceae</taxon>
        <taxon>Ophiocordyceps</taxon>
    </lineage>
</organism>
<feature type="region of interest" description="Disordered" evidence="1">
    <location>
        <begin position="50"/>
        <end position="88"/>
    </location>
</feature>
<name>A0A367LKY9_9HYPO</name>
<evidence type="ECO:0000313" key="2">
    <source>
        <dbReference type="EMBL" id="RCI15079.1"/>
    </source>
</evidence>